<proteinExistence type="predicted"/>
<protein>
    <submittedName>
        <fullName evidence="1">Uncharacterized protein</fullName>
    </submittedName>
</protein>
<name>A0A5C3LP62_9AGAR</name>
<gene>
    <name evidence="1" type="ORF">BDQ12DRAFT_760997</name>
</gene>
<evidence type="ECO:0000313" key="2">
    <source>
        <dbReference type="Proteomes" id="UP000308652"/>
    </source>
</evidence>
<dbReference type="Proteomes" id="UP000308652">
    <property type="component" value="Unassembled WGS sequence"/>
</dbReference>
<accession>A0A5C3LP62</accession>
<dbReference type="AlphaFoldDB" id="A0A5C3LP62"/>
<dbReference type="EMBL" id="ML213627">
    <property type="protein sequence ID" value="TFK34844.1"/>
    <property type="molecule type" value="Genomic_DNA"/>
</dbReference>
<evidence type="ECO:0000313" key="1">
    <source>
        <dbReference type="EMBL" id="TFK34844.1"/>
    </source>
</evidence>
<reference evidence="1 2" key="1">
    <citation type="journal article" date="2019" name="Nat. Ecol. Evol.">
        <title>Megaphylogeny resolves global patterns of mushroom evolution.</title>
        <authorList>
            <person name="Varga T."/>
            <person name="Krizsan K."/>
            <person name="Foldi C."/>
            <person name="Dima B."/>
            <person name="Sanchez-Garcia M."/>
            <person name="Sanchez-Ramirez S."/>
            <person name="Szollosi G.J."/>
            <person name="Szarkandi J.G."/>
            <person name="Papp V."/>
            <person name="Albert L."/>
            <person name="Andreopoulos W."/>
            <person name="Angelini C."/>
            <person name="Antonin V."/>
            <person name="Barry K.W."/>
            <person name="Bougher N.L."/>
            <person name="Buchanan P."/>
            <person name="Buyck B."/>
            <person name="Bense V."/>
            <person name="Catcheside P."/>
            <person name="Chovatia M."/>
            <person name="Cooper J."/>
            <person name="Damon W."/>
            <person name="Desjardin D."/>
            <person name="Finy P."/>
            <person name="Geml J."/>
            <person name="Haridas S."/>
            <person name="Hughes K."/>
            <person name="Justo A."/>
            <person name="Karasinski D."/>
            <person name="Kautmanova I."/>
            <person name="Kiss B."/>
            <person name="Kocsube S."/>
            <person name="Kotiranta H."/>
            <person name="LaButti K.M."/>
            <person name="Lechner B.E."/>
            <person name="Liimatainen K."/>
            <person name="Lipzen A."/>
            <person name="Lukacs Z."/>
            <person name="Mihaltcheva S."/>
            <person name="Morgado L.N."/>
            <person name="Niskanen T."/>
            <person name="Noordeloos M.E."/>
            <person name="Ohm R.A."/>
            <person name="Ortiz-Santana B."/>
            <person name="Ovrebo C."/>
            <person name="Racz N."/>
            <person name="Riley R."/>
            <person name="Savchenko A."/>
            <person name="Shiryaev A."/>
            <person name="Soop K."/>
            <person name="Spirin V."/>
            <person name="Szebenyi C."/>
            <person name="Tomsovsky M."/>
            <person name="Tulloss R.E."/>
            <person name="Uehling J."/>
            <person name="Grigoriev I.V."/>
            <person name="Vagvolgyi C."/>
            <person name="Papp T."/>
            <person name="Martin F.M."/>
            <person name="Miettinen O."/>
            <person name="Hibbett D.S."/>
            <person name="Nagy L.G."/>
        </authorList>
    </citation>
    <scope>NUCLEOTIDE SEQUENCE [LARGE SCALE GENOMIC DNA]</scope>
    <source>
        <strain evidence="1 2">CBS 166.37</strain>
    </source>
</reference>
<organism evidence="1 2">
    <name type="scientific">Crucibulum laeve</name>
    <dbReference type="NCBI Taxonomy" id="68775"/>
    <lineage>
        <taxon>Eukaryota</taxon>
        <taxon>Fungi</taxon>
        <taxon>Dikarya</taxon>
        <taxon>Basidiomycota</taxon>
        <taxon>Agaricomycotina</taxon>
        <taxon>Agaricomycetes</taxon>
        <taxon>Agaricomycetidae</taxon>
        <taxon>Agaricales</taxon>
        <taxon>Agaricineae</taxon>
        <taxon>Nidulariaceae</taxon>
        <taxon>Crucibulum</taxon>
    </lineage>
</organism>
<keyword evidence="2" id="KW-1185">Reference proteome</keyword>
<sequence>MPFFTETSELFNQVYISTSDDRIRRVMLGRDRHAGQIYRQEKELPIIPKSQEDLNENICILGIYWHEHPAYWGERVKELCEVSMTYTAGANPRLEIYALEVTFRIVSKASKDILLSKPTSAGIYKILEDRLHMCLAYVQYNKVLHSLARWVSWLYESVQLVKAMYGVPRVTRIEMVPFTARRGNYQDVQWSTRISRLQTNATGHGIHLGERAAMFTKESAMWKKNML</sequence>